<evidence type="ECO:0000313" key="3">
    <source>
        <dbReference type="Proteomes" id="UP000198310"/>
    </source>
</evidence>
<dbReference type="SUPFAM" id="SSF53335">
    <property type="entry name" value="S-adenosyl-L-methionine-dependent methyltransferases"/>
    <property type="match status" value="1"/>
</dbReference>
<dbReference type="AlphaFoldDB" id="A0A238YT11"/>
<dbReference type="GO" id="GO:0008757">
    <property type="term" value="F:S-adenosylmethionine-dependent methyltransferase activity"/>
    <property type="evidence" value="ECO:0007669"/>
    <property type="project" value="InterPro"/>
</dbReference>
<dbReference type="Pfam" id="PF08241">
    <property type="entry name" value="Methyltransf_11"/>
    <property type="match status" value="1"/>
</dbReference>
<reference evidence="3" key="1">
    <citation type="submission" date="2017-06" db="EMBL/GenBank/DDBJ databases">
        <authorList>
            <person name="Varghese N."/>
            <person name="Submissions S."/>
        </authorList>
    </citation>
    <scope>NUCLEOTIDE SEQUENCE [LARGE SCALE GENOMIC DNA]</scope>
    <source>
        <strain evidence="3">DSM 28041</strain>
    </source>
</reference>
<gene>
    <name evidence="2" type="ORF">SAMN06269173_10673</name>
</gene>
<keyword evidence="2" id="KW-0808">Transferase</keyword>
<organism evidence="2 3">
    <name type="scientific">Hymenobacter mucosus</name>
    <dbReference type="NCBI Taxonomy" id="1411120"/>
    <lineage>
        <taxon>Bacteria</taxon>
        <taxon>Pseudomonadati</taxon>
        <taxon>Bacteroidota</taxon>
        <taxon>Cytophagia</taxon>
        <taxon>Cytophagales</taxon>
        <taxon>Hymenobacteraceae</taxon>
        <taxon>Hymenobacter</taxon>
    </lineage>
</organism>
<accession>A0A238YT11</accession>
<dbReference type="Proteomes" id="UP000198310">
    <property type="component" value="Unassembled WGS sequence"/>
</dbReference>
<proteinExistence type="predicted"/>
<dbReference type="InterPro" id="IPR013216">
    <property type="entry name" value="Methyltransf_11"/>
</dbReference>
<dbReference type="EMBL" id="FZNS01000006">
    <property type="protein sequence ID" value="SNR74265.1"/>
    <property type="molecule type" value="Genomic_DNA"/>
</dbReference>
<dbReference type="PANTHER" id="PTHR43861">
    <property type="entry name" value="TRANS-ACONITATE 2-METHYLTRANSFERASE-RELATED"/>
    <property type="match status" value="1"/>
</dbReference>
<protein>
    <submittedName>
        <fullName evidence="2">Methyltransferase domain-containing protein</fullName>
    </submittedName>
</protein>
<dbReference type="InterPro" id="IPR029063">
    <property type="entry name" value="SAM-dependent_MTases_sf"/>
</dbReference>
<sequence length="260" mass="29181">MHNYLDDSLPLSPVHSDYEATYHQIEEGHWWFQARRGMVFQLIQELQLPKSASILEIGCSGGPLLLALRQAGYTNLTGIDISAQGVQLAKQRGFEHVAVMDGAKLEFADASFDLVIASDVLEHIENENQALQEWKRVLRPGGQLIVFVPAFQFLWSSHDDVNQHFRRYSSQQLSTAIAHNGLQQQRLSYWNSLLFAPVALVRLLRKLLPGTEPSPSGDLQLLPAFLNTSLLSLLRTENRILRHLNLPVGVSVFALARKPA</sequence>
<keyword evidence="2" id="KW-0489">Methyltransferase</keyword>
<dbReference type="InterPro" id="IPR001763">
    <property type="entry name" value="Rhodanese-like_dom"/>
</dbReference>
<dbReference type="GO" id="GO:0032259">
    <property type="term" value="P:methylation"/>
    <property type="evidence" value="ECO:0007669"/>
    <property type="project" value="UniProtKB-KW"/>
</dbReference>
<evidence type="ECO:0000313" key="2">
    <source>
        <dbReference type="EMBL" id="SNR74265.1"/>
    </source>
</evidence>
<dbReference type="PROSITE" id="PS50206">
    <property type="entry name" value="RHODANESE_3"/>
    <property type="match status" value="1"/>
</dbReference>
<evidence type="ECO:0000259" key="1">
    <source>
        <dbReference type="PROSITE" id="PS50206"/>
    </source>
</evidence>
<keyword evidence="3" id="KW-1185">Reference proteome</keyword>
<name>A0A238YT11_9BACT</name>
<dbReference type="Gene3D" id="3.40.50.150">
    <property type="entry name" value="Vaccinia Virus protein VP39"/>
    <property type="match status" value="1"/>
</dbReference>
<feature type="domain" description="Rhodanese" evidence="1">
    <location>
        <begin position="82"/>
        <end position="116"/>
    </location>
</feature>
<dbReference type="CDD" id="cd02440">
    <property type="entry name" value="AdoMet_MTases"/>
    <property type="match status" value="1"/>
</dbReference>